<evidence type="ECO:0000313" key="12">
    <source>
        <dbReference type="EMBL" id="RWR85611.1"/>
    </source>
</evidence>
<dbReference type="OrthoDB" id="6159439at2759"/>
<evidence type="ECO:0000256" key="7">
    <source>
        <dbReference type="ARBA" id="ARBA00023242"/>
    </source>
</evidence>
<dbReference type="Proteomes" id="UP000283530">
    <property type="component" value="Unassembled WGS sequence"/>
</dbReference>
<gene>
    <name evidence="12" type="ORF">CKAN_01448200</name>
</gene>
<dbReference type="SUPFAM" id="SSF46689">
    <property type="entry name" value="Homeodomain-like"/>
    <property type="match status" value="1"/>
</dbReference>
<dbReference type="GO" id="GO:0000981">
    <property type="term" value="F:DNA-binding transcription factor activity, RNA polymerase II-specific"/>
    <property type="evidence" value="ECO:0007669"/>
    <property type="project" value="InterPro"/>
</dbReference>
<protein>
    <submittedName>
        <fullName evidence="12">Homeobox-leucine zipper protein HOX3-like protein</fullName>
    </submittedName>
</protein>
<evidence type="ECO:0000256" key="3">
    <source>
        <dbReference type="ARBA" id="ARBA00023015"/>
    </source>
</evidence>
<dbReference type="InterPro" id="IPR009057">
    <property type="entry name" value="Homeodomain-like_sf"/>
</dbReference>
<feature type="domain" description="Homeobox" evidence="11">
    <location>
        <begin position="57"/>
        <end position="117"/>
    </location>
</feature>
<feature type="region of interest" description="Disordered" evidence="10">
    <location>
        <begin position="185"/>
        <end position="211"/>
    </location>
</feature>
<keyword evidence="3" id="KW-0805">Transcription regulation</keyword>
<evidence type="ECO:0000256" key="5">
    <source>
        <dbReference type="ARBA" id="ARBA00023155"/>
    </source>
</evidence>
<keyword evidence="4 8" id="KW-0238">DNA-binding</keyword>
<dbReference type="InterPro" id="IPR017970">
    <property type="entry name" value="Homeobox_CS"/>
</dbReference>
<evidence type="ECO:0000256" key="4">
    <source>
        <dbReference type="ARBA" id="ARBA00023125"/>
    </source>
</evidence>
<dbReference type="GO" id="GO:0043565">
    <property type="term" value="F:sequence-specific DNA binding"/>
    <property type="evidence" value="ECO:0007669"/>
    <property type="project" value="InterPro"/>
</dbReference>
<comment type="similarity">
    <text evidence="2">Belongs to the HD-ZIP homeobox family. Class II subfamily.</text>
</comment>
<evidence type="ECO:0000256" key="2">
    <source>
        <dbReference type="ARBA" id="ARBA00006074"/>
    </source>
</evidence>
<feature type="region of interest" description="Disordered" evidence="10">
    <location>
        <begin position="36"/>
        <end position="85"/>
    </location>
</feature>
<evidence type="ECO:0000256" key="8">
    <source>
        <dbReference type="PROSITE-ProRule" id="PRU00108"/>
    </source>
</evidence>
<dbReference type="GO" id="GO:0005634">
    <property type="term" value="C:nucleus"/>
    <property type="evidence" value="ECO:0007669"/>
    <property type="project" value="UniProtKB-SubCell"/>
</dbReference>
<comment type="caution">
    <text evidence="12">The sequence shown here is derived from an EMBL/GenBank/DDBJ whole genome shotgun (WGS) entry which is preliminary data.</text>
</comment>
<proteinExistence type="inferred from homology"/>
<evidence type="ECO:0000313" key="13">
    <source>
        <dbReference type="Proteomes" id="UP000283530"/>
    </source>
</evidence>
<dbReference type="PROSITE" id="PS50071">
    <property type="entry name" value="HOMEOBOX_2"/>
    <property type="match status" value="1"/>
</dbReference>
<dbReference type="PANTHER" id="PTHR45714:SF8">
    <property type="entry name" value="HOMEOBOX-LEUCINE ZIPPER PROTEIN ATHB-17"/>
    <property type="match status" value="1"/>
</dbReference>
<feature type="DNA-binding region" description="Homeobox" evidence="8">
    <location>
        <begin position="59"/>
        <end position="118"/>
    </location>
</feature>
<comment type="subcellular location">
    <subcellularLocation>
        <location evidence="1 8 9">Nucleus</location>
    </subcellularLocation>
</comment>
<keyword evidence="5 8" id="KW-0371">Homeobox</keyword>
<keyword evidence="7 8" id="KW-0539">Nucleus</keyword>
<feature type="compositionally biased region" description="Polar residues" evidence="10">
    <location>
        <begin position="185"/>
        <end position="197"/>
    </location>
</feature>
<evidence type="ECO:0000259" key="11">
    <source>
        <dbReference type="PROSITE" id="PS50071"/>
    </source>
</evidence>
<dbReference type="InterPro" id="IPR003106">
    <property type="entry name" value="Leu_zip_homeo"/>
</dbReference>
<dbReference type="Pfam" id="PF02183">
    <property type="entry name" value="HALZ"/>
    <property type="match status" value="1"/>
</dbReference>
<feature type="region of interest" description="Disordered" evidence="10">
    <location>
        <begin position="1"/>
        <end position="23"/>
    </location>
</feature>
<organism evidence="12 13">
    <name type="scientific">Cinnamomum micranthum f. kanehirae</name>
    <dbReference type="NCBI Taxonomy" id="337451"/>
    <lineage>
        <taxon>Eukaryota</taxon>
        <taxon>Viridiplantae</taxon>
        <taxon>Streptophyta</taxon>
        <taxon>Embryophyta</taxon>
        <taxon>Tracheophyta</taxon>
        <taxon>Spermatophyta</taxon>
        <taxon>Magnoliopsida</taxon>
        <taxon>Magnoliidae</taxon>
        <taxon>Laurales</taxon>
        <taxon>Lauraceae</taxon>
        <taxon>Cinnamomum</taxon>
    </lineage>
</organism>
<feature type="compositionally biased region" description="Polar residues" evidence="10">
    <location>
        <begin position="1"/>
        <end position="14"/>
    </location>
</feature>
<feature type="compositionally biased region" description="Basic and acidic residues" evidence="10">
    <location>
        <begin position="66"/>
        <end position="79"/>
    </location>
</feature>
<dbReference type="EMBL" id="QPKB01000005">
    <property type="protein sequence ID" value="RWR85611.1"/>
    <property type="molecule type" value="Genomic_DNA"/>
</dbReference>
<dbReference type="SMART" id="SM00340">
    <property type="entry name" value="HALZ"/>
    <property type="match status" value="1"/>
</dbReference>
<dbReference type="SMART" id="SM00389">
    <property type="entry name" value="HOX"/>
    <property type="match status" value="1"/>
</dbReference>
<dbReference type="PANTHER" id="PTHR45714">
    <property type="entry name" value="HOMEOBOX-LEUCINE ZIPPER PROTEIN HAT14"/>
    <property type="match status" value="1"/>
</dbReference>
<dbReference type="Gene3D" id="1.10.10.60">
    <property type="entry name" value="Homeodomain-like"/>
    <property type="match status" value="1"/>
</dbReference>
<dbReference type="Pfam" id="PF00046">
    <property type="entry name" value="Homeodomain"/>
    <property type="match status" value="1"/>
</dbReference>
<dbReference type="InterPro" id="IPR050762">
    <property type="entry name" value="HD-ZIP_Homeobox_LZ_Class_II"/>
</dbReference>
<dbReference type="CDD" id="cd00086">
    <property type="entry name" value="homeodomain"/>
    <property type="match status" value="1"/>
</dbReference>
<sequence>MGTLPTSSSSNSLELTMAPPASDGVSCMRDLDINQVPSSDADTWAAGIIDEDEDNRTGPPRKKLRLTKEQSRSLEESFRENQTLTPKQKEALALELKLKPRQVEVWFQNRRARTKLKQTEVECEHLKRCFGSLTEENRRLQREVEELRALKVAPPTFLSPHTCEPLPASTLTMCPRCERVTTTTNPSHLASFSSSKSPVLRPTRQPTSAAW</sequence>
<dbReference type="AlphaFoldDB" id="A0A3S3MT23"/>
<keyword evidence="6" id="KW-0804">Transcription</keyword>
<name>A0A3S3MT23_9MAGN</name>
<accession>A0A3S3MT23</accession>
<dbReference type="PROSITE" id="PS00027">
    <property type="entry name" value="HOMEOBOX_1"/>
    <property type="match status" value="1"/>
</dbReference>
<evidence type="ECO:0000256" key="6">
    <source>
        <dbReference type="ARBA" id="ARBA00023163"/>
    </source>
</evidence>
<evidence type="ECO:0000256" key="10">
    <source>
        <dbReference type="SAM" id="MobiDB-lite"/>
    </source>
</evidence>
<dbReference type="FunFam" id="1.10.10.60:FF:000577">
    <property type="entry name" value="Homeobox-leucine zipper protein 18"/>
    <property type="match status" value="1"/>
</dbReference>
<dbReference type="InterPro" id="IPR001356">
    <property type="entry name" value="HD"/>
</dbReference>
<evidence type="ECO:0000256" key="1">
    <source>
        <dbReference type="ARBA" id="ARBA00004123"/>
    </source>
</evidence>
<evidence type="ECO:0000256" key="9">
    <source>
        <dbReference type="RuleBase" id="RU000682"/>
    </source>
</evidence>
<keyword evidence="13" id="KW-1185">Reference proteome</keyword>
<reference evidence="12 13" key="1">
    <citation type="journal article" date="2019" name="Nat. Plants">
        <title>Stout camphor tree genome fills gaps in understanding of flowering plant genome evolution.</title>
        <authorList>
            <person name="Chaw S.M."/>
            <person name="Liu Y.C."/>
            <person name="Wu Y.W."/>
            <person name="Wang H.Y."/>
            <person name="Lin C.I."/>
            <person name="Wu C.S."/>
            <person name="Ke H.M."/>
            <person name="Chang L.Y."/>
            <person name="Hsu C.Y."/>
            <person name="Yang H.T."/>
            <person name="Sudianto E."/>
            <person name="Hsu M.H."/>
            <person name="Wu K.P."/>
            <person name="Wang L.N."/>
            <person name="Leebens-Mack J.H."/>
            <person name="Tsai I.J."/>
        </authorList>
    </citation>
    <scope>NUCLEOTIDE SEQUENCE [LARGE SCALE GENOMIC DNA]</scope>
    <source>
        <strain evidence="13">cv. Chaw 1501</strain>
        <tissue evidence="12">Young leaves</tissue>
    </source>
</reference>